<sequence>MSRGLTHFVESGNPRAVLKTPVEVWQEIIEHVLYDPIAFLTDPYYPGCNFHTAFNEWTDRRRLRKLEVQRGTLRLVSHSWRDLIDSRSWKYFEPYLCGNTIQQSTWAQSARRLDLDNVCIETKNIIGDSSSRCDECEYEQIYIPAISDVPNFNPPLFRATITRMALYDGEICSKIQYSHLDTYFPNVRALFAGYSNGRMIHVQPLSLFSRLTFLSLFVPWIVEPNPNEVAPRFPALRTFHLDLEDGKSIDFLKQWEMPLLAHFQVSIQVSHPSLTPLFSLLTRIGKGLVRLCIRIDDDYVILPDDFWKIMPMLKYFGTSLLRHDSTHPMPPSDHSLRTLALVQEEDHINDAREIACDLVGTWETLHTIGDCHSWEDAPKSFAQVMNGDMNCDNDHDHMFTTCWSCVERLYLTCRKHGLRYEDRAGRTLSSLQVTVV</sequence>
<reference evidence="2" key="2">
    <citation type="submission" date="2015-01" db="EMBL/GenBank/DDBJ databases">
        <title>Evolutionary Origins and Diversification of the Mycorrhizal Mutualists.</title>
        <authorList>
            <consortium name="DOE Joint Genome Institute"/>
            <consortium name="Mycorrhizal Genomics Consortium"/>
            <person name="Kohler A."/>
            <person name="Kuo A."/>
            <person name="Nagy L.G."/>
            <person name="Floudas D."/>
            <person name="Copeland A."/>
            <person name="Barry K.W."/>
            <person name="Cichocki N."/>
            <person name="Veneault-Fourrey C."/>
            <person name="LaButti K."/>
            <person name="Lindquist E.A."/>
            <person name="Lipzen A."/>
            <person name="Lundell T."/>
            <person name="Morin E."/>
            <person name="Murat C."/>
            <person name="Riley R."/>
            <person name="Ohm R."/>
            <person name="Sun H."/>
            <person name="Tunlid A."/>
            <person name="Henrissat B."/>
            <person name="Grigoriev I.V."/>
            <person name="Hibbett D.S."/>
            <person name="Martin F."/>
        </authorList>
    </citation>
    <scope>NUCLEOTIDE SEQUENCE [LARGE SCALE GENOMIC DNA]</scope>
    <source>
        <strain evidence="2">MAFF 305830</strain>
    </source>
</reference>
<evidence type="ECO:0008006" key="3">
    <source>
        <dbReference type="Google" id="ProtNLM"/>
    </source>
</evidence>
<accession>A0A0C3B0M5</accession>
<protein>
    <recommendedName>
        <fullName evidence="3">F-box domain-containing protein</fullName>
    </recommendedName>
</protein>
<proteinExistence type="predicted"/>
<dbReference type="Proteomes" id="UP000054097">
    <property type="component" value="Unassembled WGS sequence"/>
</dbReference>
<evidence type="ECO:0000313" key="1">
    <source>
        <dbReference type="EMBL" id="KIM25081.1"/>
    </source>
</evidence>
<dbReference type="AlphaFoldDB" id="A0A0C3B0M5"/>
<name>A0A0C3B0M5_SERVB</name>
<dbReference type="EMBL" id="KN824317">
    <property type="protein sequence ID" value="KIM25081.1"/>
    <property type="molecule type" value="Genomic_DNA"/>
</dbReference>
<reference evidence="1 2" key="1">
    <citation type="submission" date="2014-04" db="EMBL/GenBank/DDBJ databases">
        <authorList>
            <consortium name="DOE Joint Genome Institute"/>
            <person name="Kuo A."/>
            <person name="Zuccaro A."/>
            <person name="Kohler A."/>
            <person name="Nagy L.G."/>
            <person name="Floudas D."/>
            <person name="Copeland A."/>
            <person name="Barry K.W."/>
            <person name="Cichocki N."/>
            <person name="Veneault-Fourrey C."/>
            <person name="LaButti K."/>
            <person name="Lindquist E.A."/>
            <person name="Lipzen A."/>
            <person name="Lundell T."/>
            <person name="Morin E."/>
            <person name="Murat C."/>
            <person name="Sun H."/>
            <person name="Tunlid A."/>
            <person name="Henrissat B."/>
            <person name="Grigoriev I.V."/>
            <person name="Hibbett D.S."/>
            <person name="Martin F."/>
            <person name="Nordberg H.P."/>
            <person name="Cantor M.N."/>
            <person name="Hua S.X."/>
        </authorList>
    </citation>
    <scope>NUCLEOTIDE SEQUENCE [LARGE SCALE GENOMIC DNA]</scope>
    <source>
        <strain evidence="1 2">MAFF 305830</strain>
    </source>
</reference>
<organism evidence="1 2">
    <name type="scientific">Serendipita vermifera MAFF 305830</name>
    <dbReference type="NCBI Taxonomy" id="933852"/>
    <lineage>
        <taxon>Eukaryota</taxon>
        <taxon>Fungi</taxon>
        <taxon>Dikarya</taxon>
        <taxon>Basidiomycota</taxon>
        <taxon>Agaricomycotina</taxon>
        <taxon>Agaricomycetes</taxon>
        <taxon>Sebacinales</taxon>
        <taxon>Serendipitaceae</taxon>
        <taxon>Serendipita</taxon>
    </lineage>
</organism>
<gene>
    <name evidence="1" type="ORF">M408DRAFT_26485</name>
</gene>
<keyword evidence="2" id="KW-1185">Reference proteome</keyword>
<dbReference type="HOGENOM" id="CLU_647517_0_0_1"/>
<evidence type="ECO:0000313" key="2">
    <source>
        <dbReference type="Proteomes" id="UP000054097"/>
    </source>
</evidence>